<dbReference type="InterPro" id="IPR029045">
    <property type="entry name" value="ClpP/crotonase-like_dom_sf"/>
</dbReference>
<dbReference type="PANTHER" id="PTHR43802">
    <property type="entry name" value="ENOYL-COA HYDRATASE"/>
    <property type="match status" value="1"/>
</dbReference>
<dbReference type="AlphaFoldDB" id="A0AAV2A7X7"/>
<evidence type="ECO:0000256" key="2">
    <source>
        <dbReference type="RuleBase" id="RU003707"/>
    </source>
</evidence>
<dbReference type="SUPFAM" id="SSF52096">
    <property type="entry name" value="ClpP/crotonase"/>
    <property type="match status" value="1"/>
</dbReference>
<evidence type="ECO:0008006" key="5">
    <source>
        <dbReference type="Google" id="ProtNLM"/>
    </source>
</evidence>
<dbReference type="CDD" id="cd06558">
    <property type="entry name" value="crotonase-like"/>
    <property type="match status" value="1"/>
</dbReference>
<dbReference type="EMBL" id="CAXIEN010000116">
    <property type="protein sequence ID" value="CAL1278778.1"/>
    <property type="molecule type" value="Genomic_DNA"/>
</dbReference>
<accession>A0AAV2A7X7</accession>
<reference evidence="3 4" key="1">
    <citation type="submission" date="2024-04" db="EMBL/GenBank/DDBJ databases">
        <authorList>
            <person name="Rising A."/>
            <person name="Reimegard J."/>
            <person name="Sonavane S."/>
            <person name="Akerstrom W."/>
            <person name="Nylinder S."/>
            <person name="Hedman E."/>
            <person name="Kallberg Y."/>
        </authorList>
    </citation>
    <scope>NUCLEOTIDE SEQUENCE [LARGE SCALE GENOMIC DNA]</scope>
</reference>
<dbReference type="Pfam" id="PF00378">
    <property type="entry name" value="ECH_1"/>
    <property type="match status" value="1"/>
</dbReference>
<evidence type="ECO:0000313" key="3">
    <source>
        <dbReference type="EMBL" id="CAL1278778.1"/>
    </source>
</evidence>
<comment type="caution">
    <text evidence="3">The sequence shown here is derived from an EMBL/GenBank/DDBJ whole genome shotgun (WGS) entry which is preliminary data.</text>
</comment>
<evidence type="ECO:0000313" key="4">
    <source>
        <dbReference type="Proteomes" id="UP001497382"/>
    </source>
</evidence>
<dbReference type="PANTHER" id="PTHR43802:SF1">
    <property type="entry name" value="IP11341P-RELATED"/>
    <property type="match status" value="1"/>
</dbReference>
<sequence>MNGSSENEFDSGYLDDLTEDEILKSLEENGIKQVIDGLTALNSNGVTRCGSRDFKQQDKNIKRSEDPVIVSKQKRLYLIGINRPEKRNAINDETAALLNDAFDKFENDDDAYAAVLFGKGGNFCSGYDLGQVAKGNFYGITSDRGPIGPLRRLLKKPVVASVSGYAVAGGFELALWCDLRVIEETAVMGFFNRRFGLPLLNGSTARLPQLIGLSRALDLILTGRPVHAKEAFEIGIATRITACGTGLGNAINLANSLCKFPQESLRTDRMSAYRSTYDMQSLEEALRLEYENACSIISSESIKGAASFMQGVGRHGKFHLDNQEENEKT</sequence>
<protein>
    <recommendedName>
        <fullName evidence="5">Enoyl-CoA hydratase</fullName>
    </recommendedName>
</protein>
<dbReference type="InterPro" id="IPR001753">
    <property type="entry name" value="Enoyl-CoA_hydra/iso"/>
</dbReference>
<dbReference type="InterPro" id="IPR018376">
    <property type="entry name" value="Enoyl-CoA_hyd/isom_CS"/>
</dbReference>
<name>A0AAV2A7X7_9ARAC</name>
<dbReference type="NCBIfam" id="NF006108">
    <property type="entry name" value="PRK08259.1"/>
    <property type="match status" value="1"/>
</dbReference>
<gene>
    <name evidence="3" type="ORF">LARSCL_LOCUS9987</name>
</gene>
<comment type="similarity">
    <text evidence="1 2">Belongs to the enoyl-CoA hydratase/isomerase family.</text>
</comment>
<dbReference type="PROSITE" id="PS00166">
    <property type="entry name" value="ENOYL_COA_HYDRATASE"/>
    <property type="match status" value="1"/>
</dbReference>
<evidence type="ECO:0000256" key="1">
    <source>
        <dbReference type="ARBA" id="ARBA00005254"/>
    </source>
</evidence>
<dbReference type="Gene3D" id="1.10.287.2460">
    <property type="match status" value="1"/>
</dbReference>
<dbReference type="Gene3D" id="3.90.226.10">
    <property type="entry name" value="2-enoyl-CoA Hydratase, Chain A, domain 1"/>
    <property type="match status" value="1"/>
</dbReference>
<dbReference type="Proteomes" id="UP001497382">
    <property type="component" value="Unassembled WGS sequence"/>
</dbReference>
<proteinExistence type="inferred from homology"/>
<organism evidence="3 4">
    <name type="scientific">Larinioides sclopetarius</name>
    <dbReference type="NCBI Taxonomy" id="280406"/>
    <lineage>
        <taxon>Eukaryota</taxon>
        <taxon>Metazoa</taxon>
        <taxon>Ecdysozoa</taxon>
        <taxon>Arthropoda</taxon>
        <taxon>Chelicerata</taxon>
        <taxon>Arachnida</taxon>
        <taxon>Araneae</taxon>
        <taxon>Araneomorphae</taxon>
        <taxon>Entelegynae</taxon>
        <taxon>Araneoidea</taxon>
        <taxon>Araneidae</taxon>
        <taxon>Larinioides</taxon>
    </lineage>
</organism>
<dbReference type="GO" id="GO:0003824">
    <property type="term" value="F:catalytic activity"/>
    <property type="evidence" value="ECO:0007669"/>
    <property type="project" value="InterPro"/>
</dbReference>
<keyword evidence="4" id="KW-1185">Reference proteome</keyword>